<dbReference type="FunCoup" id="A0A1S4FKN6">
    <property type="interactions" value="2275"/>
</dbReference>
<dbReference type="HAMAP" id="MF_00045">
    <property type="entry name" value="Oligoribonuclease"/>
    <property type="match status" value="1"/>
</dbReference>
<evidence type="ECO:0000256" key="3">
    <source>
        <dbReference type="ARBA" id="ARBA00022801"/>
    </source>
</evidence>
<proteinExistence type="inferred from homology"/>
<protein>
    <recommendedName>
        <fullName evidence="5">Probable oligoribonuclease</fullName>
    </recommendedName>
</protein>
<accession>A0A1S4FKN6</accession>
<dbReference type="OrthoDB" id="270189at2759"/>
<gene>
    <name evidence="7" type="primary">5571178</name>
</gene>
<keyword evidence="4" id="KW-0269">Exonuclease</keyword>
<dbReference type="CDD" id="cd06135">
    <property type="entry name" value="Orn"/>
    <property type="match status" value="1"/>
</dbReference>
<dbReference type="Proteomes" id="UP000008820">
    <property type="component" value="Chromosome 3"/>
</dbReference>
<dbReference type="PANTHER" id="PTHR11046">
    <property type="entry name" value="OLIGORIBONUCLEASE, MITOCHONDRIAL"/>
    <property type="match status" value="1"/>
</dbReference>
<evidence type="ECO:0000313" key="7">
    <source>
        <dbReference type="EnsemblMetazoa" id="AAEL008865-PC"/>
    </source>
</evidence>
<dbReference type="PANTHER" id="PTHR11046:SF0">
    <property type="entry name" value="OLIGORIBONUCLEASE, MITOCHONDRIAL"/>
    <property type="match status" value="1"/>
</dbReference>
<evidence type="ECO:0000259" key="6">
    <source>
        <dbReference type="SMART" id="SM00479"/>
    </source>
</evidence>
<dbReference type="InterPro" id="IPR036397">
    <property type="entry name" value="RNaseH_sf"/>
</dbReference>
<dbReference type="InterPro" id="IPR012337">
    <property type="entry name" value="RNaseH-like_sf"/>
</dbReference>
<dbReference type="SMART" id="SM00479">
    <property type="entry name" value="EXOIII"/>
    <property type="match status" value="1"/>
</dbReference>
<dbReference type="SUPFAM" id="SSF53098">
    <property type="entry name" value="Ribonuclease H-like"/>
    <property type="match status" value="1"/>
</dbReference>
<evidence type="ECO:0000256" key="2">
    <source>
        <dbReference type="ARBA" id="ARBA00022722"/>
    </source>
</evidence>
<name>A0A1S4FKN6_AEDAE</name>
<dbReference type="InterPro" id="IPR013520">
    <property type="entry name" value="Ribonucl_H"/>
</dbReference>
<dbReference type="GO" id="GO:0000175">
    <property type="term" value="F:3'-5'-RNA exonuclease activity"/>
    <property type="evidence" value="ECO:0007669"/>
    <property type="project" value="InterPro"/>
</dbReference>
<comment type="similarity">
    <text evidence="1">Belongs to the oligoribonuclease family.</text>
</comment>
<evidence type="ECO:0000256" key="1">
    <source>
        <dbReference type="ARBA" id="ARBA00009921"/>
    </source>
</evidence>
<dbReference type="EnsemblMetazoa" id="AAEL008865-RC">
    <property type="protein sequence ID" value="AAEL008865-PC"/>
    <property type="gene ID" value="AAEL008865"/>
</dbReference>
<evidence type="ECO:0000313" key="8">
    <source>
        <dbReference type="Proteomes" id="UP000008820"/>
    </source>
</evidence>
<dbReference type="NCBIfam" id="NF003765">
    <property type="entry name" value="PRK05359.1"/>
    <property type="match status" value="1"/>
</dbReference>
<feature type="domain" description="Exonuclease" evidence="6">
    <location>
        <begin position="35"/>
        <end position="209"/>
    </location>
</feature>
<evidence type="ECO:0000256" key="5">
    <source>
        <dbReference type="ARBA" id="ARBA00072681"/>
    </source>
</evidence>
<dbReference type="InterPro" id="IPR022894">
    <property type="entry name" value="Oligoribonuclease"/>
</dbReference>
<evidence type="ECO:0000256" key="4">
    <source>
        <dbReference type="ARBA" id="ARBA00022839"/>
    </source>
</evidence>
<keyword evidence="2" id="KW-0540">Nuclease</keyword>
<dbReference type="InParanoid" id="A0A1S4FKN6"/>
<dbReference type="GO" id="GO:0005739">
    <property type="term" value="C:mitochondrion"/>
    <property type="evidence" value="ECO:0007669"/>
    <property type="project" value="TreeGrafter"/>
</dbReference>
<dbReference type="VEuPathDB" id="VectorBase:AAEL008865"/>
<dbReference type="Gene3D" id="3.30.420.10">
    <property type="entry name" value="Ribonuclease H-like superfamily/Ribonuclease H"/>
    <property type="match status" value="1"/>
</dbReference>
<sequence>MLQLLRQFSRVQKCSFTKMSTSAAAGKPIVPSQHNLVWIDLEMTGLEVEKDRILEIACVITNKNLEILERGPDIVIHEPEEVLNAMNEWCQTNHSKTGLIQAVRESKIDLQKAEQMVLDFVKKYCPEKACPLAGNTIYMDRMFLYRYMPQLNEYLHYRIIDVSTVKELCKRWNGAVFSNCPPKKLVHRALDDIEESIQELKYYKDYMFKK</sequence>
<reference evidence="7" key="2">
    <citation type="submission" date="2020-05" db="UniProtKB">
        <authorList>
            <consortium name="EnsemblMetazoa"/>
        </authorList>
    </citation>
    <scope>IDENTIFICATION</scope>
    <source>
        <strain evidence="7">LVP_AGWG</strain>
    </source>
</reference>
<keyword evidence="3" id="KW-0378">Hydrolase</keyword>
<dbReference type="FunFam" id="3.30.420.10:FF:000003">
    <property type="entry name" value="Oligoribonuclease"/>
    <property type="match status" value="1"/>
</dbReference>
<reference evidence="7 8" key="1">
    <citation type="submission" date="2017-06" db="EMBL/GenBank/DDBJ databases">
        <title>Aedes aegypti genome working group (AGWG) sequencing and assembly.</title>
        <authorList>
            <consortium name="Aedes aegypti Genome Working Group (AGWG)"/>
            <person name="Matthews B.J."/>
        </authorList>
    </citation>
    <scope>NUCLEOTIDE SEQUENCE [LARGE SCALE GENOMIC DNA]</scope>
    <source>
        <strain evidence="7 8">LVP_AGWG</strain>
    </source>
</reference>
<dbReference type="AlphaFoldDB" id="A0A1S4FKN6"/>
<dbReference type="GO" id="GO:0003676">
    <property type="term" value="F:nucleic acid binding"/>
    <property type="evidence" value="ECO:0007669"/>
    <property type="project" value="InterPro"/>
</dbReference>
<dbReference type="Pfam" id="PF00929">
    <property type="entry name" value="RNase_T"/>
    <property type="match status" value="1"/>
</dbReference>
<keyword evidence="8" id="KW-1185">Reference proteome</keyword>
<organism evidence="7 8">
    <name type="scientific">Aedes aegypti</name>
    <name type="common">Yellowfever mosquito</name>
    <name type="synonym">Culex aegypti</name>
    <dbReference type="NCBI Taxonomy" id="7159"/>
    <lineage>
        <taxon>Eukaryota</taxon>
        <taxon>Metazoa</taxon>
        <taxon>Ecdysozoa</taxon>
        <taxon>Arthropoda</taxon>
        <taxon>Hexapoda</taxon>
        <taxon>Insecta</taxon>
        <taxon>Pterygota</taxon>
        <taxon>Neoptera</taxon>
        <taxon>Endopterygota</taxon>
        <taxon>Diptera</taxon>
        <taxon>Nematocera</taxon>
        <taxon>Culicoidea</taxon>
        <taxon>Culicidae</taxon>
        <taxon>Culicinae</taxon>
        <taxon>Aedini</taxon>
        <taxon>Aedes</taxon>
        <taxon>Stegomyia</taxon>
    </lineage>
</organism>